<dbReference type="CDD" id="cd04127">
    <property type="entry name" value="Rab27A"/>
    <property type="match status" value="1"/>
</dbReference>
<dbReference type="InterPro" id="IPR001806">
    <property type="entry name" value="Small_GTPase"/>
</dbReference>
<feature type="non-terminal residue" evidence="16">
    <location>
        <position position="285"/>
    </location>
</feature>
<dbReference type="Gene3D" id="3.40.50.300">
    <property type="entry name" value="P-loop containing nucleotide triphosphate hydrolases"/>
    <property type="match status" value="1"/>
</dbReference>
<dbReference type="InterPro" id="IPR041837">
    <property type="entry name" value="Rab27a/b"/>
</dbReference>
<accession>A0ABS2YAS7</accession>
<sequence>MIFGRLSFSQIAMVTLIGVAGGVYVYKPIYEQYNKEQRLLKEKKEPQELGEQKGNPNSKPDCQSEVLTMSDGDYDYLIKFLALGDSGVGKTSFLYQYTDGKFNSKFITTVGIDFREKRVVKGNSVRGQRIHIQLWDTAGQERFRSLTTAFFRDSMGFLLLFDLTNEQSFLNVRSWMSQLQTHAYCENPDIVLCGNKCDLDDQRAVKEEEARELADKYGIPYFETSAANGHNVSKAVDALLDLIMKRMERCVDKSWIPDGVVRSNGHGSTERLSDSKDKDQGMCNC</sequence>
<comment type="similarity">
    <text evidence="3">Belongs to the small GTPase superfamily. Rab family.</text>
</comment>
<dbReference type="EC" id="3.6.5.2" evidence="4"/>
<evidence type="ECO:0000256" key="12">
    <source>
        <dbReference type="ARBA" id="ARBA00023288"/>
    </source>
</evidence>
<evidence type="ECO:0000256" key="14">
    <source>
        <dbReference type="ARBA" id="ARBA00047660"/>
    </source>
</evidence>
<evidence type="ECO:0000256" key="11">
    <source>
        <dbReference type="ARBA" id="ARBA00023157"/>
    </source>
</evidence>
<organism evidence="16 17">
    <name type="scientific">Polyodon spathula</name>
    <name type="common">North American paddlefish</name>
    <name type="synonym">Squalus spathula</name>
    <dbReference type="NCBI Taxonomy" id="7913"/>
    <lineage>
        <taxon>Eukaryota</taxon>
        <taxon>Metazoa</taxon>
        <taxon>Chordata</taxon>
        <taxon>Craniata</taxon>
        <taxon>Vertebrata</taxon>
        <taxon>Euteleostomi</taxon>
        <taxon>Actinopterygii</taxon>
        <taxon>Chondrostei</taxon>
        <taxon>Acipenseriformes</taxon>
        <taxon>Polyodontidae</taxon>
        <taxon>Polyodon</taxon>
    </lineage>
</organism>
<evidence type="ECO:0000256" key="4">
    <source>
        <dbReference type="ARBA" id="ARBA00011984"/>
    </source>
</evidence>
<dbReference type="SMART" id="SM00173">
    <property type="entry name" value="RAS"/>
    <property type="match status" value="1"/>
</dbReference>
<evidence type="ECO:0000256" key="13">
    <source>
        <dbReference type="ARBA" id="ARBA00023289"/>
    </source>
</evidence>
<keyword evidence="17" id="KW-1185">Reference proteome</keyword>
<dbReference type="SUPFAM" id="SSF52540">
    <property type="entry name" value="P-loop containing nucleoside triphosphate hydrolases"/>
    <property type="match status" value="1"/>
</dbReference>
<dbReference type="PANTHER" id="PTHR47980">
    <property type="entry name" value="LD44762P"/>
    <property type="match status" value="1"/>
</dbReference>
<evidence type="ECO:0000256" key="6">
    <source>
        <dbReference type="ARBA" id="ARBA00022741"/>
    </source>
</evidence>
<keyword evidence="11" id="KW-1015">Disulfide bond</keyword>
<reference evidence="16" key="1">
    <citation type="journal article" date="2021" name="Cell">
        <title>Tracing the genetic footprints of vertebrate landing in non-teleost ray-finned fishes.</title>
        <authorList>
            <person name="Bi X."/>
            <person name="Wang K."/>
            <person name="Yang L."/>
            <person name="Pan H."/>
            <person name="Jiang H."/>
            <person name="Wei Q."/>
            <person name="Fang M."/>
            <person name="Yu H."/>
            <person name="Zhu C."/>
            <person name="Cai Y."/>
            <person name="He Y."/>
            <person name="Gan X."/>
            <person name="Zeng H."/>
            <person name="Yu D."/>
            <person name="Zhu Y."/>
            <person name="Jiang H."/>
            <person name="Qiu Q."/>
            <person name="Yang H."/>
            <person name="Zhang Y.E."/>
            <person name="Wang W."/>
            <person name="Zhu M."/>
            <person name="He S."/>
            <person name="Zhang G."/>
        </authorList>
    </citation>
    <scope>NUCLEOTIDE SEQUENCE</scope>
    <source>
        <strain evidence="16">Pddl_001</strain>
    </source>
</reference>
<evidence type="ECO:0000256" key="8">
    <source>
        <dbReference type="ARBA" id="ARBA00022990"/>
    </source>
</evidence>
<dbReference type="SMART" id="SM00174">
    <property type="entry name" value="RHO"/>
    <property type="match status" value="1"/>
</dbReference>
<proteinExistence type="inferred from homology"/>
<evidence type="ECO:0000256" key="2">
    <source>
        <dbReference type="ARBA" id="ARBA00004635"/>
    </source>
</evidence>
<evidence type="ECO:0000256" key="5">
    <source>
        <dbReference type="ARBA" id="ARBA00022481"/>
    </source>
</evidence>
<evidence type="ECO:0000256" key="9">
    <source>
        <dbReference type="ARBA" id="ARBA00023134"/>
    </source>
</evidence>
<feature type="compositionally biased region" description="Basic and acidic residues" evidence="15">
    <location>
        <begin position="268"/>
        <end position="285"/>
    </location>
</feature>
<dbReference type="InterPro" id="IPR057394">
    <property type="entry name" value="PIGBOS1"/>
</dbReference>
<dbReference type="SMART" id="SM00176">
    <property type="entry name" value="RAN"/>
    <property type="match status" value="1"/>
</dbReference>
<dbReference type="InterPro" id="IPR050305">
    <property type="entry name" value="Small_GTPase_Rab"/>
</dbReference>
<keyword evidence="5" id="KW-0488">Methylation</keyword>
<dbReference type="EMBL" id="JAAWVQ010122844">
    <property type="protein sequence ID" value="MBN3283027.1"/>
    <property type="molecule type" value="Genomic_DNA"/>
</dbReference>
<dbReference type="InterPro" id="IPR005225">
    <property type="entry name" value="Small_GTP-bd"/>
</dbReference>
<keyword evidence="13" id="KW-0636">Prenylation</keyword>
<keyword evidence="9" id="KW-0342">GTP-binding</keyword>
<keyword evidence="8" id="KW-0007">Acetylation</keyword>
<dbReference type="InterPro" id="IPR027417">
    <property type="entry name" value="P-loop_NTPase"/>
</dbReference>
<dbReference type="SMART" id="SM00175">
    <property type="entry name" value="RAB"/>
    <property type="match status" value="1"/>
</dbReference>
<feature type="region of interest" description="Disordered" evidence="15">
    <location>
        <begin position="265"/>
        <end position="285"/>
    </location>
</feature>
<evidence type="ECO:0000256" key="7">
    <source>
        <dbReference type="ARBA" id="ARBA00022753"/>
    </source>
</evidence>
<dbReference type="Pfam" id="PF00071">
    <property type="entry name" value="Ras"/>
    <property type="match status" value="1"/>
</dbReference>
<keyword evidence="12" id="KW-0449">Lipoprotein</keyword>
<name>A0ABS2YAS7_POLSP</name>
<gene>
    <name evidence="16" type="primary">Rab27a_0</name>
    <name evidence="16" type="ORF">GTO93_0015080</name>
</gene>
<dbReference type="PROSITE" id="PS51420">
    <property type="entry name" value="RHO"/>
    <property type="match status" value="1"/>
</dbReference>
<comment type="catalytic activity">
    <reaction evidence="14">
        <text>GTP + H2O = GDP + phosphate + H(+)</text>
        <dbReference type="Rhea" id="RHEA:19669"/>
        <dbReference type="ChEBI" id="CHEBI:15377"/>
        <dbReference type="ChEBI" id="CHEBI:15378"/>
        <dbReference type="ChEBI" id="CHEBI:37565"/>
        <dbReference type="ChEBI" id="CHEBI:43474"/>
        <dbReference type="ChEBI" id="CHEBI:58189"/>
        <dbReference type="EC" id="3.6.5.2"/>
    </reaction>
    <physiologicalReaction direction="left-to-right" evidence="14">
        <dbReference type="Rhea" id="RHEA:19670"/>
    </physiologicalReaction>
</comment>
<evidence type="ECO:0000256" key="15">
    <source>
        <dbReference type="SAM" id="MobiDB-lite"/>
    </source>
</evidence>
<dbReference type="PROSITE" id="PS51419">
    <property type="entry name" value="RAB"/>
    <property type="match status" value="1"/>
</dbReference>
<evidence type="ECO:0000313" key="17">
    <source>
        <dbReference type="Proteomes" id="UP001166093"/>
    </source>
</evidence>
<dbReference type="PROSITE" id="PS51421">
    <property type="entry name" value="RAS"/>
    <property type="match status" value="1"/>
</dbReference>
<dbReference type="PRINTS" id="PR00449">
    <property type="entry name" value="RASTRNSFRMNG"/>
</dbReference>
<keyword evidence="7" id="KW-0967">Endosome</keyword>
<dbReference type="Proteomes" id="UP001166093">
    <property type="component" value="Unassembled WGS sequence"/>
</dbReference>
<evidence type="ECO:0000256" key="3">
    <source>
        <dbReference type="ARBA" id="ARBA00006270"/>
    </source>
</evidence>
<protein>
    <recommendedName>
        <fullName evidence="4">small monomeric GTPase</fullName>
        <ecNumber evidence="4">3.6.5.2</ecNumber>
    </recommendedName>
</protein>
<evidence type="ECO:0000256" key="10">
    <source>
        <dbReference type="ARBA" id="ARBA00023136"/>
    </source>
</evidence>
<comment type="caution">
    <text evidence="16">The sequence shown here is derived from an EMBL/GenBank/DDBJ whole genome shotgun (WGS) entry which is preliminary data.</text>
</comment>
<comment type="subcellular location">
    <subcellularLocation>
        <location evidence="1">Late endosome</location>
    </subcellularLocation>
    <subcellularLocation>
        <location evidence="2">Membrane</location>
        <topology evidence="2">Lipid-anchor</topology>
    </subcellularLocation>
</comment>
<dbReference type="Pfam" id="PF23670">
    <property type="entry name" value="PIGBOS1"/>
    <property type="match status" value="1"/>
</dbReference>
<dbReference type="NCBIfam" id="TIGR00231">
    <property type="entry name" value="small_GTP"/>
    <property type="match status" value="1"/>
</dbReference>
<feature type="non-terminal residue" evidence="16">
    <location>
        <position position="1"/>
    </location>
</feature>
<evidence type="ECO:0000313" key="16">
    <source>
        <dbReference type="EMBL" id="MBN3283027.1"/>
    </source>
</evidence>
<keyword evidence="10" id="KW-0472">Membrane</keyword>
<evidence type="ECO:0000256" key="1">
    <source>
        <dbReference type="ARBA" id="ARBA00004603"/>
    </source>
</evidence>
<keyword evidence="6" id="KW-0547">Nucleotide-binding</keyword>